<sequence length="299" mass="33714">MAENEQVRGRVKMQHEPSTDPPRMLVALGKEDGEEIWMTWILVKRAKDLHCRSKVFLSRTGTDSGTLGDVDKDTLAPLFSTTRLSKLSAEAGVIWRMMNGEPKEPPKKASGKKRTSMAPRDGRETKRPKTSKQAVHSNDDDKEDFFTVPLETSDEDQKNSDDQAFRSGKYIRLDDATYKRISIQLQASYRTVTAPSIKLLQSLQRVATPANVDPFELPAWLSWETNADRLPKPKKALIIPKPKEATEEAKETLRVWMKGLDKKWFARPSLMPTLSKEEKAQDANLIANGLYLSGFGKGK</sequence>
<dbReference type="Proteomes" id="UP000800035">
    <property type="component" value="Unassembled WGS sequence"/>
</dbReference>
<gene>
    <name evidence="2" type="ORF">CC80DRAFT_589286</name>
</gene>
<evidence type="ECO:0000313" key="2">
    <source>
        <dbReference type="EMBL" id="KAF1961783.1"/>
    </source>
</evidence>
<accession>A0A6A5U9E0</accession>
<keyword evidence="3" id="KW-1185">Reference proteome</keyword>
<feature type="region of interest" description="Disordered" evidence="1">
    <location>
        <begin position="1"/>
        <end position="22"/>
    </location>
</feature>
<proteinExistence type="predicted"/>
<evidence type="ECO:0000313" key="3">
    <source>
        <dbReference type="Proteomes" id="UP000800035"/>
    </source>
</evidence>
<reference evidence="2" key="1">
    <citation type="journal article" date="2020" name="Stud. Mycol.">
        <title>101 Dothideomycetes genomes: a test case for predicting lifestyles and emergence of pathogens.</title>
        <authorList>
            <person name="Haridas S."/>
            <person name="Albert R."/>
            <person name="Binder M."/>
            <person name="Bloem J."/>
            <person name="Labutti K."/>
            <person name="Salamov A."/>
            <person name="Andreopoulos B."/>
            <person name="Baker S."/>
            <person name="Barry K."/>
            <person name="Bills G."/>
            <person name="Bluhm B."/>
            <person name="Cannon C."/>
            <person name="Castanera R."/>
            <person name="Culley D."/>
            <person name="Daum C."/>
            <person name="Ezra D."/>
            <person name="Gonzalez J."/>
            <person name="Henrissat B."/>
            <person name="Kuo A."/>
            <person name="Liang C."/>
            <person name="Lipzen A."/>
            <person name="Lutzoni F."/>
            <person name="Magnuson J."/>
            <person name="Mondo S."/>
            <person name="Nolan M."/>
            <person name="Ohm R."/>
            <person name="Pangilinan J."/>
            <person name="Park H.-J."/>
            <person name="Ramirez L."/>
            <person name="Alfaro M."/>
            <person name="Sun H."/>
            <person name="Tritt A."/>
            <person name="Yoshinaga Y."/>
            <person name="Zwiers L.-H."/>
            <person name="Turgeon B."/>
            <person name="Goodwin S."/>
            <person name="Spatafora J."/>
            <person name="Crous P."/>
            <person name="Grigoriev I."/>
        </authorList>
    </citation>
    <scope>NUCLEOTIDE SEQUENCE</scope>
    <source>
        <strain evidence="2">CBS 675.92</strain>
    </source>
</reference>
<protein>
    <submittedName>
        <fullName evidence="2">Uncharacterized protein</fullName>
    </submittedName>
</protein>
<name>A0A6A5U9E0_9PLEO</name>
<dbReference type="AlphaFoldDB" id="A0A6A5U9E0"/>
<organism evidence="2 3">
    <name type="scientific">Byssothecium circinans</name>
    <dbReference type="NCBI Taxonomy" id="147558"/>
    <lineage>
        <taxon>Eukaryota</taxon>
        <taxon>Fungi</taxon>
        <taxon>Dikarya</taxon>
        <taxon>Ascomycota</taxon>
        <taxon>Pezizomycotina</taxon>
        <taxon>Dothideomycetes</taxon>
        <taxon>Pleosporomycetidae</taxon>
        <taxon>Pleosporales</taxon>
        <taxon>Massarineae</taxon>
        <taxon>Massarinaceae</taxon>
        <taxon>Byssothecium</taxon>
    </lineage>
</organism>
<dbReference type="EMBL" id="ML976980">
    <property type="protein sequence ID" value="KAF1961783.1"/>
    <property type="molecule type" value="Genomic_DNA"/>
</dbReference>
<feature type="region of interest" description="Disordered" evidence="1">
    <location>
        <begin position="97"/>
        <end position="144"/>
    </location>
</feature>
<evidence type="ECO:0000256" key="1">
    <source>
        <dbReference type="SAM" id="MobiDB-lite"/>
    </source>
</evidence>
<feature type="compositionally biased region" description="Basic and acidic residues" evidence="1">
    <location>
        <begin position="1"/>
        <end position="18"/>
    </location>
</feature>